<name>A0A6N7XAX1_9FIRM</name>
<accession>A0A6N7XAX1</accession>
<dbReference type="AlphaFoldDB" id="A0A6N7XAX1"/>
<organism evidence="1 2">
    <name type="scientific">Peptostreptococcus porci</name>
    <dbReference type="NCBI Taxonomy" id="2652282"/>
    <lineage>
        <taxon>Bacteria</taxon>
        <taxon>Bacillati</taxon>
        <taxon>Bacillota</taxon>
        <taxon>Clostridia</taxon>
        <taxon>Peptostreptococcales</taxon>
        <taxon>Peptostreptococcaceae</taxon>
        <taxon>Peptostreptococcus</taxon>
    </lineage>
</organism>
<dbReference type="Pfam" id="PF19385">
    <property type="entry name" value="DUF5960"/>
    <property type="match status" value="1"/>
</dbReference>
<comment type="caution">
    <text evidence="1">The sequence shown here is derived from an EMBL/GenBank/DDBJ whole genome shotgun (WGS) entry which is preliminary data.</text>
</comment>
<keyword evidence="2" id="KW-1185">Reference proteome</keyword>
<evidence type="ECO:0000313" key="2">
    <source>
        <dbReference type="Proteomes" id="UP000440713"/>
    </source>
</evidence>
<dbReference type="RefSeq" id="WP_154537167.1">
    <property type="nucleotide sequence ID" value="NZ_JAQYHJ010000133.1"/>
</dbReference>
<evidence type="ECO:0000313" key="1">
    <source>
        <dbReference type="EMBL" id="MST61786.1"/>
    </source>
</evidence>
<dbReference type="InterPro" id="IPR046004">
    <property type="entry name" value="DUF5960"/>
</dbReference>
<reference evidence="1 2" key="1">
    <citation type="submission" date="2019-08" db="EMBL/GenBank/DDBJ databases">
        <title>In-depth cultivation of the pig gut microbiome towards novel bacterial diversity and tailored functional studies.</title>
        <authorList>
            <person name="Wylensek D."/>
            <person name="Hitch T.C.A."/>
            <person name="Clavel T."/>
        </authorList>
    </citation>
    <scope>NUCLEOTIDE SEQUENCE [LARGE SCALE GENOMIC DNA]</scope>
    <source>
        <strain evidence="1 2">WCA-SAB-591-4A-A</strain>
    </source>
</reference>
<sequence length="101" mass="12129">MDKLEKNSIQFDYFSSNYKKFEDDFYKFADFNIPLTFITDDILKLMVSTNKSYFRLNGGNSKDGLDHYFIFKEHPHNENESVKMYEYVGHRYSIKNNRGNI</sequence>
<gene>
    <name evidence="1" type="ORF">FYJ71_02205</name>
</gene>
<dbReference type="Proteomes" id="UP000440713">
    <property type="component" value="Unassembled WGS sequence"/>
</dbReference>
<proteinExistence type="predicted"/>
<protein>
    <submittedName>
        <fullName evidence="1">Uncharacterized protein</fullName>
    </submittedName>
</protein>
<dbReference type="EMBL" id="VUNE01000001">
    <property type="protein sequence ID" value="MST61786.1"/>
    <property type="molecule type" value="Genomic_DNA"/>
</dbReference>